<evidence type="ECO:0000256" key="2">
    <source>
        <dbReference type="SAM" id="Phobius"/>
    </source>
</evidence>
<keyword evidence="2" id="KW-0812">Transmembrane</keyword>
<feature type="domain" description="DUF6535" evidence="3">
    <location>
        <begin position="95"/>
        <end position="265"/>
    </location>
</feature>
<dbReference type="Proteomes" id="UP000614334">
    <property type="component" value="Unassembled WGS sequence"/>
</dbReference>
<dbReference type="Pfam" id="PF20153">
    <property type="entry name" value="DUF6535"/>
    <property type="match status" value="1"/>
</dbReference>
<reference evidence="4" key="1">
    <citation type="submission" date="2020-09" db="EMBL/GenBank/DDBJ databases">
        <title>Comparative genome analyses of four rice-infecting Rhizoctonia solani isolates reveal extensive enrichment of homogalacturonan modification genes.</title>
        <authorList>
            <person name="Lee D.-Y."/>
            <person name="Jeon J."/>
            <person name="Kim K.-T."/>
            <person name="Cheong K."/>
            <person name="Song H."/>
            <person name="Choi G."/>
            <person name="Ko J."/>
            <person name="Opiyo S.O."/>
            <person name="Zuo S."/>
            <person name="Madhav S."/>
            <person name="Lee Y.-H."/>
            <person name="Wang G.-L."/>
        </authorList>
    </citation>
    <scope>NUCLEOTIDE SEQUENCE</scope>
    <source>
        <strain evidence="4">AG1-IA B2</strain>
    </source>
</reference>
<feature type="transmembrane region" description="Helical" evidence="2">
    <location>
        <begin position="271"/>
        <end position="296"/>
    </location>
</feature>
<feature type="compositionally biased region" description="Polar residues" evidence="1">
    <location>
        <begin position="25"/>
        <end position="68"/>
    </location>
</feature>
<keyword evidence="2" id="KW-0472">Membrane</keyword>
<feature type="transmembrane region" description="Helical" evidence="2">
    <location>
        <begin position="334"/>
        <end position="357"/>
    </location>
</feature>
<dbReference type="AlphaFoldDB" id="A0A8H7LZ52"/>
<name>A0A8H7LZ52_9AGAM</name>
<accession>A0A8H7LZ52</accession>
<dbReference type="EMBL" id="JACYCF010000056">
    <property type="protein sequence ID" value="KAF8747874.1"/>
    <property type="molecule type" value="Genomic_DNA"/>
</dbReference>
<comment type="caution">
    <text evidence="4">The sequence shown here is derived from an EMBL/GenBank/DDBJ whole genome shotgun (WGS) entry which is preliminary data.</text>
</comment>
<feature type="region of interest" description="Disordered" evidence="1">
    <location>
        <begin position="1"/>
        <end position="78"/>
    </location>
</feature>
<dbReference type="InterPro" id="IPR045338">
    <property type="entry name" value="DUF6535"/>
</dbReference>
<keyword evidence="2" id="KW-1133">Transmembrane helix</keyword>
<sequence>MSLLIPTNLSGSGPKGKTRFEANNPGVNVASSSDQANINDSVGKNTTPRNIDQSTETKIQSDAFQQAPSKAHQMDDPWSERDEYGAELTKDARVWKVYVKEADKSDTELVDGWNKSLDVILGCAFLCCIDYQDPNDVSAAALVVISQALVAFTSNSSVDLVSLSIPNQGPSSPFVPAHNAVLINTLWYLSLATSIATSFLAMLAKDWCRSFETDRSGHPWDQAQRRQRKWMMIERWKMRELIVVLPSLIHVSLLLFAIGLCIYVWDLNTTTAIPVMCVCVAAFMFYLGSSLVASILEDFPYTTIVSKIVRSAPVGFIMKKLSELLGSTLKWMSLISLWVSALSPLLFTAVVLSPLALIDTVCGRPFWDGDSYWRCAFDSIWDNYTSTFVVSTITYFINKIDDLEPSWLSDLIARLISHFADTVFGHFTSDHVTSHCLHWLINYCETPSSTAVALQAIAGASSNIPPGPLKDCETSFKILQRLVSGGSGPTAVYDASLYARALSALTTLSQSKFKEPSTSTEDLAVMIWNLKLHHEQNLTVMIGDGEFVATKKDLEALQTGNSASSCAIRLLQGSDLDAKETMESMMTLLKSNADSSYQQLHPAAVQSLFNGAALLEACSNESLLSISDVEHLITNYQASMIKNKYDSPRRVRSLGVALKPLVDAFVHRYLMKRTAISDASVSYSTDVYLRQALGHSTDNGEQEVSGLVQLYWIWCTEVTTNPAQYGLDPSSPELTRLKAWSSRYLSESDPVRNQETPAFLSAINRLYGSVALSDTNLLCLQPSVYVIVVFAAIWPQSDEQRVTGMDLLSKCSFPSLKAELIRPLGRLARLEAQQRPHSTTEPQKTLENLLESQAELEIKSKGIDKVKEELESQIIAYYQADCLDTYSARVIECIHEARGIPPDDKLASLIEQKLKDVPPCHRGLKQFSHSPEATLVPFDPALIVPLPLSRSVSLFSVSGERGRLQDGEEGCDVDHVSISITP</sequence>
<evidence type="ECO:0000256" key="1">
    <source>
        <dbReference type="SAM" id="MobiDB-lite"/>
    </source>
</evidence>
<feature type="transmembrane region" description="Helical" evidence="2">
    <location>
        <begin position="241"/>
        <end position="265"/>
    </location>
</feature>
<evidence type="ECO:0000313" key="4">
    <source>
        <dbReference type="EMBL" id="KAF8747874.1"/>
    </source>
</evidence>
<evidence type="ECO:0000313" key="5">
    <source>
        <dbReference type="Proteomes" id="UP000614334"/>
    </source>
</evidence>
<feature type="transmembrane region" description="Helical" evidence="2">
    <location>
        <begin position="186"/>
        <end position="204"/>
    </location>
</feature>
<evidence type="ECO:0000259" key="3">
    <source>
        <dbReference type="Pfam" id="PF20153"/>
    </source>
</evidence>
<gene>
    <name evidence="4" type="ORF">RHS01_11227</name>
</gene>
<feature type="compositionally biased region" description="Polar residues" evidence="1">
    <location>
        <begin position="1"/>
        <end position="11"/>
    </location>
</feature>
<organism evidence="4 5">
    <name type="scientific">Rhizoctonia solani</name>
    <dbReference type="NCBI Taxonomy" id="456999"/>
    <lineage>
        <taxon>Eukaryota</taxon>
        <taxon>Fungi</taxon>
        <taxon>Dikarya</taxon>
        <taxon>Basidiomycota</taxon>
        <taxon>Agaricomycotina</taxon>
        <taxon>Agaricomycetes</taxon>
        <taxon>Cantharellales</taxon>
        <taxon>Ceratobasidiaceae</taxon>
        <taxon>Rhizoctonia</taxon>
    </lineage>
</organism>
<protein>
    <recommendedName>
        <fullName evidence="3">DUF6535 domain-containing protein</fullName>
    </recommendedName>
</protein>
<proteinExistence type="predicted"/>